<accession>A0A0R2BBY9</accession>
<gene>
    <name evidence="1" type="ORF">FC82_GL001535</name>
</gene>
<evidence type="ECO:0000313" key="1">
    <source>
        <dbReference type="EMBL" id="KRM76464.1"/>
    </source>
</evidence>
<dbReference type="GO" id="GO:0047355">
    <property type="term" value="F:CDP-glycerol glycerophosphotransferase activity"/>
    <property type="evidence" value="ECO:0007669"/>
    <property type="project" value="InterPro"/>
</dbReference>
<dbReference type="InterPro" id="IPR007554">
    <property type="entry name" value="Glycerophosphate_synth"/>
</dbReference>
<evidence type="ECO:0000313" key="2">
    <source>
        <dbReference type="Proteomes" id="UP000051845"/>
    </source>
</evidence>
<dbReference type="GO" id="GO:0016020">
    <property type="term" value="C:membrane"/>
    <property type="evidence" value="ECO:0007669"/>
    <property type="project" value="InterPro"/>
</dbReference>
<dbReference type="PANTHER" id="PTHR37316:SF3">
    <property type="entry name" value="TEICHOIC ACID GLYCEROL-PHOSPHATE TRANSFERASE"/>
    <property type="match status" value="1"/>
</dbReference>
<name>A0A0R2BBY9_SECCO</name>
<dbReference type="Gene3D" id="3.40.50.12580">
    <property type="match status" value="1"/>
</dbReference>
<keyword evidence="1" id="KW-0808">Transferase</keyword>
<reference evidence="1 2" key="1">
    <citation type="journal article" date="2015" name="Genome Announc.">
        <title>Expanding the biotechnology potential of lactobacilli through comparative genomics of 213 strains and associated genera.</title>
        <authorList>
            <person name="Sun Z."/>
            <person name="Harris H.M."/>
            <person name="McCann A."/>
            <person name="Guo C."/>
            <person name="Argimon S."/>
            <person name="Zhang W."/>
            <person name="Yang X."/>
            <person name="Jeffery I.B."/>
            <person name="Cooney J.C."/>
            <person name="Kagawa T.F."/>
            <person name="Liu W."/>
            <person name="Song Y."/>
            <person name="Salvetti E."/>
            <person name="Wrobel A."/>
            <person name="Rasinkangas P."/>
            <person name="Parkhill J."/>
            <person name="Rea M.C."/>
            <person name="O'Sullivan O."/>
            <person name="Ritari J."/>
            <person name="Douillard F.P."/>
            <person name="Paul Ross R."/>
            <person name="Yang R."/>
            <person name="Briner A.E."/>
            <person name="Felis G.E."/>
            <person name="de Vos W.M."/>
            <person name="Barrangou R."/>
            <person name="Klaenhammer T.R."/>
            <person name="Caufield P.W."/>
            <person name="Cui Y."/>
            <person name="Zhang H."/>
            <person name="O'Toole P.W."/>
        </authorList>
    </citation>
    <scope>NUCLEOTIDE SEQUENCE [LARGE SCALE GENOMIC DNA]</scope>
    <source>
        <strain evidence="1 2">DSM 20515</strain>
    </source>
</reference>
<proteinExistence type="predicted"/>
<organism evidence="1 2">
    <name type="scientific">Secundilactobacillus collinoides DSM 20515 = JCM 1123</name>
    <dbReference type="NCBI Taxonomy" id="1423733"/>
    <lineage>
        <taxon>Bacteria</taxon>
        <taxon>Bacillati</taxon>
        <taxon>Bacillota</taxon>
        <taxon>Bacilli</taxon>
        <taxon>Lactobacillales</taxon>
        <taxon>Lactobacillaceae</taxon>
        <taxon>Secundilactobacillus</taxon>
    </lineage>
</organism>
<sequence>MAARYVLSTHDGYSIPFKGVNWREFKIVYSWLVPKMQFVFLSHGVSKDDIVENTNYKRTRFDYFVTTTNEEFKEMSSKKYGYPDGNIVQTGFARYDSLQNEKLKIEVQSSIVFMPTWRYYLADVDDQEFMKSEYFKKLYSLMHSKRLERLLMENNVDFYFFPPHHEIQKRIHLFNLENTIVKSLNTENVDFSTILLKNSMLITDYSSVIFDFAYLYKRSVYYQFDLKQFRQGQYKEGYFKYDRDGFGPICTNEKDLMSEISSAIHDDFKINKKYRKRIDETFTLRDNKNSERLFNILNDK</sequence>
<dbReference type="InterPro" id="IPR043148">
    <property type="entry name" value="TagF_C"/>
</dbReference>
<dbReference type="EMBL" id="AYYR01000026">
    <property type="protein sequence ID" value="KRM76464.1"/>
    <property type="molecule type" value="Genomic_DNA"/>
</dbReference>
<dbReference type="PANTHER" id="PTHR37316">
    <property type="entry name" value="TEICHOIC ACID GLYCEROL-PHOSPHATE PRIMASE"/>
    <property type="match status" value="1"/>
</dbReference>
<protein>
    <submittedName>
        <fullName evidence="1">Glycosyl glycerophosphate transferase</fullName>
    </submittedName>
</protein>
<dbReference type="InterPro" id="IPR051612">
    <property type="entry name" value="Teichoic_Acid_Biosynth"/>
</dbReference>
<dbReference type="AlphaFoldDB" id="A0A0R2BBY9"/>
<comment type="caution">
    <text evidence="1">The sequence shown here is derived from an EMBL/GenBank/DDBJ whole genome shotgun (WGS) entry which is preliminary data.</text>
</comment>
<dbReference type="PATRIC" id="fig|1423733.4.peg.1611"/>
<dbReference type="Pfam" id="PF04464">
    <property type="entry name" value="Glyphos_transf"/>
    <property type="match status" value="1"/>
</dbReference>
<dbReference type="Proteomes" id="UP000051845">
    <property type="component" value="Unassembled WGS sequence"/>
</dbReference>